<dbReference type="OrthoDB" id="9783944at2"/>
<feature type="domain" description="CAP-associated" evidence="3">
    <location>
        <begin position="104"/>
        <end position="241"/>
    </location>
</feature>
<accession>A0A4R1AQI9</accession>
<feature type="domain" description="SCP" evidence="2">
    <location>
        <begin position="258"/>
        <end position="366"/>
    </location>
</feature>
<dbReference type="Gene3D" id="3.40.33.10">
    <property type="entry name" value="CAP"/>
    <property type="match status" value="1"/>
</dbReference>
<dbReference type="GO" id="GO:0006508">
    <property type="term" value="P:proteolysis"/>
    <property type="evidence" value="ECO:0007669"/>
    <property type="project" value="UniProtKB-KW"/>
</dbReference>
<dbReference type="GO" id="GO:0008233">
    <property type="term" value="F:peptidase activity"/>
    <property type="evidence" value="ECO:0007669"/>
    <property type="project" value="UniProtKB-KW"/>
</dbReference>
<protein>
    <submittedName>
        <fullName evidence="4">Serine protease</fullName>
    </submittedName>
</protein>
<sequence>MRKLFRTLILLFILFVSWPFIEKQIQKTDYYPFLESIKTEIRGIVEHPEVADALNTIYQKVNELTGKEDPFSSINDSQSDTNQAKKPNLSIPTEQVFSIHNITLGEQLSEVEKQIGTAKRASLNEYGIEWHTYHDDYQNFLMVSYDENNMVAGLYTNQDLITSSAGIKQGSTKNDVHEKLGEPLDKIRKGMTYFQLENDRDYDVYVLDDSYVTIFYDKHEGNTVTSLQIVSQKLELNKKDFYSNGSKQLKEGFEYQLFDLTNAARVNHHLNVLEWDDHVKETARKHSKDMAVNNYFSHTNLEGLSPFDRMSEDDIFFTFAGENLATGQFSSIFAHEGLMNSLGHRENILRPEYQYLGVGVAFNEESHPYYTENFFRR</sequence>
<organism evidence="4 5">
    <name type="scientific">Cytobacillus praedii</name>
    <dbReference type="NCBI Taxonomy" id="1742358"/>
    <lineage>
        <taxon>Bacteria</taxon>
        <taxon>Bacillati</taxon>
        <taxon>Bacillota</taxon>
        <taxon>Bacilli</taxon>
        <taxon>Bacillales</taxon>
        <taxon>Bacillaceae</taxon>
        <taxon>Cytobacillus</taxon>
    </lineage>
</organism>
<evidence type="ECO:0000256" key="1">
    <source>
        <dbReference type="SAM" id="MobiDB-lite"/>
    </source>
</evidence>
<evidence type="ECO:0000313" key="4">
    <source>
        <dbReference type="EMBL" id="TCJ02261.1"/>
    </source>
</evidence>
<dbReference type="STRING" id="1742358.GCA_001439605_00187"/>
<dbReference type="CDD" id="cd05379">
    <property type="entry name" value="CAP_bacterial"/>
    <property type="match status" value="1"/>
</dbReference>
<dbReference type="Proteomes" id="UP000293846">
    <property type="component" value="Unassembled WGS sequence"/>
</dbReference>
<keyword evidence="4" id="KW-0645">Protease</keyword>
<dbReference type="PANTHER" id="PTHR31157:SF1">
    <property type="entry name" value="SCP DOMAIN-CONTAINING PROTEIN"/>
    <property type="match status" value="1"/>
</dbReference>
<gene>
    <name evidence="4" type="ORF">E0Y62_20120</name>
</gene>
<dbReference type="RefSeq" id="WP_131237942.1">
    <property type="nucleotide sequence ID" value="NZ_CP183326.1"/>
</dbReference>
<name>A0A4R1AQI9_9BACI</name>
<proteinExistence type="predicted"/>
<dbReference type="InterPro" id="IPR035940">
    <property type="entry name" value="CAP_sf"/>
</dbReference>
<dbReference type="EMBL" id="SJTH01000036">
    <property type="protein sequence ID" value="TCJ02261.1"/>
    <property type="molecule type" value="Genomic_DNA"/>
</dbReference>
<dbReference type="AlphaFoldDB" id="A0A4R1AQI9"/>
<evidence type="ECO:0000259" key="2">
    <source>
        <dbReference type="Pfam" id="PF00188"/>
    </source>
</evidence>
<evidence type="ECO:0000313" key="5">
    <source>
        <dbReference type="Proteomes" id="UP000293846"/>
    </source>
</evidence>
<dbReference type="PANTHER" id="PTHR31157">
    <property type="entry name" value="SCP DOMAIN-CONTAINING PROTEIN"/>
    <property type="match status" value="1"/>
</dbReference>
<dbReference type="InterPro" id="IPR014044">
    <property type="entry name" value="CAP_dom"/>
</dbReference>
<dbReference type="Pfam" id="PF14504">
    <property type="entry name" value="CAP_assoc_N"/>
    <property type="match status" value="1"/>
</dbReference>
<feature type="compositionally biased region" description="Polar residues" evidence="1">
    <location>
        <begin position="72"/>
        <end position="87"/>
    </location>
</feature>
<reference evidence="4 5" key="1">
    <citation type="submission" date="2019-03" db="EMBL/GenBank/DDBJ databases">
        <authorList>
            <person name="Jensen L."/>
            <person name="Storgaard J."/>
            <person name="Sulaj E."/>
            <person name="Schramm A."/>
            <person name="Marshall I.P.G."/>
        </authorList>
    </citation>
    <scope>NUCLEOTIDE SEQUENCE [LARGE SCALE GENOMIC DNA]</scope>
    <source>
        <strain evidence="4 5">2017H2G3</strain>
    </source>
</reference>
<evidence type="ECO:0000259" key="3">
    <source>
        <dbReference type="Pfam" id="PF14504"/>
    </source>
</evidence>
<comment type="caution">
    <text evidence="4">The sequence shown here is derived from an EMBL/GenBank/DDBJ whole genome shotgun (WGS) entry which is preliminary data.</text>
</comment>
<dbReference type="SUPFAM" id="SSF55797">
    <property type="entry name" value="PR-1-like"/>
    <property type="match status" value="1"/>
</dbReference>
<keyword evidence="5" id="KW-1185">Reference proteome</keyword>
<dbReference type="InterPro" id="IPR029410">
    <property type="entry name" value="CAP_assoc"/>
</dbReference>
<keyword evidence="4" id="KW-0378">Hydrolase</keyword>
<feature type="region of interest" description="Disordered" evidence="1">
    <location>
        <begin position="68"/>
        <end position="87"/>
    </location>
</feature>
<dbReference type="Pfam" id="PF00188">
    <property type="entry name" value="CAP"/>
    <property type="match status" value="1"/>
</dbReference>